<name>L5KXR6_PTEAL</name>
<organism evidence="2 3">
    <name type="scientific">Pteropus alecto</name>
    <name type="common">Black flying fox</name>
    <dbReference type="NCBI Taxonomy" id="9402"/>
    <lineage>
        <taxon>Eukaryota</taxon>
        <taxon>Metazoa</taxon>
        <taxon>Chordata</taxon>
        <taxon>Craniata</taxon>
        <taxon>Vertebrata</taxon>
        <taxon>Euteleostomi</taxon>
        <taxon>Mammalia</taxon>
        <taxon>Eutheria</taxon>
        <taxon>Laurasiatheria</taxon>
        <taxon>Chiroptera</taxon>
        <taxon>Yinpterochiroptera</taxon>
        <taxon>Pteropodoidea</taxon>
        <taxon>Pteropodidae</taxon>
        <taxon>Pteropodinae</taxon>
        <taxon>Pteropus</taxon>
    </lineage>
</organism>
<evidence type="ECO:0000256" key="1">
    <source>
        <dbReference type="SAM" id="MobiDB-lite"/>
    </source>
</evidence>
<dbReference type="InParanoid" id="L5KXR6"/>
<proteinExistence type="predicted"/>
<protein>
    <submittedName>
        <fullName evidence="2">Uncharacterized protein</fullName>
    </submittedName>
</protein>
<dbReference type="Proteomes" id="UP000010552">
    <property type="component" value="Unassembled WGS sequence"/>
</dbReference>
<dbReference type="AlphaFoldDB" id="L5KXR6"/>
<keyword evidence="3" id="KW-1185">Reference proteome</keyword>
<evidence type="ECO:0000313" key="3">
    <source>
        <dbReference type="Proteomes" id="UP000010552"/>
    </source>
</evidence>
<reference evidence="3" key="1">
    <citation type="journal article" date="2013" name="Science">
        <title>Comparative analysis of bat genomes provides insight into the evolution of flight and immunity.</title>
        <authorList>
            <person name="Zhang G."/>
            <person name="Cowled C."/>
            <person name="Shi Z."/>
            <person name="Huang Z."/>
            <person name="Bishop-Lilly K.A."/>
            <person name="Fang X."/>
            <person name="Wynne J.W."/>
            <person name="Xiong Z."/>
            <person name="Baker M.L."/>
            <person name="Zhao W."/>
            <person name="Tachedjian M."/>
            <person name="Zhu Y."/>
            <person name="Zhou P."/>
            <person name="Jiang X."/>
            <person name="Ng J."/>
            <person name="Yang L."/>
            <person name="Wu L."/>
            <person name="Xiao J."/>
            <person name="Feng Y."/>
            <person name="Chen Y."/>
            <person name="Sun X."/>
            <person name="Zhang Y."/>
            <person name="Marsh G.A."/>
            <person name="Crameri G."/>
            <person name="Broder C.C."/>
            <person name="Frey K.G."/>
            <person name="Wang L.F."/>
            <person name="Wang J."/>
        </authorList>
    </citation>
    <scope>NUCLEOTIDE SEQUENCE [LARGE SCALE GENOMIC DNA]</scope>
</reference>
<evidence type="ECO:0000313" key="2">
    <source>
        <dbReference type="EMBL" id="ELK15955.1"/>
    </source>
</evidence>
<gene>
    <name evidence="2" type="ORF">PAL_GLEAN10002613</name>
</gene>
<accession>L5KXR6</accession>
<feature type="region of interest" description="Disordered" evidence="1">
    <location>
        <begin position="21"/>
        <end position="58"/>
    </location>
</feature>
<dbReference type="EMBL" id="KB030496">
    <property type="protein sequence ID" value="ELK15955.1"/>
    <property type="molecule type" value="Genomic_DNA"/>
</dbReference>
<sequence>MTHVHAPECCAPSLSPGEVAAASRGEQTVRGQSAGVGSVPLRDGLRGAAAQQRGRTQGDVGLSDTIRQRLDLAVLACSWRSACSSLKCPDPVTGGVP</sequence>